<feature type="compositionally biased region" description="Basic residues" evidence="4">
    <location>
        <begin position="243"/>
        <end position="256"/>
    </location>
</feature>
<feature type="repeat" description="ANK" evidence="3">
    <location>
        <begin position="74"/>
        <end position="106"/>
    </location>
</feature>
<accession>A0A7S1IXK1</accession>
<keyword evidence="2 3" id="KW-0040">ANK repeat</keyword>
<evidence type="ECO:0000256" key="2">
    <source>
        <dbReference type="ARBA" id="ARBA00023043"/>
    </source>
</evidence>
<dbReference type="Gene3D" id="1.25.40.20">
    <property type="entry name" value="Ankyrin repeat-containing domain"/>
    <property type="match status" value="1"/>
</dbReference>
<dbReference type="AlphaFoldDB" id="A0A7S1IXK1"/>
<reference evidence="5" key="1">
    <citation type="submission" date="2021-01" db="EMBL/GenBank/DDBJ databases">
        <authorList>
            <person name="Corre E."/>
            <person name="Pelletier E."/>
            <person name="Niang G."/>
            <person name="Scheremetjew M."/>
            <person name="Finn R."/>
            <person name="Kale V."/>
            <person name="Holt S."/>
            <person name="Cochrane G."/>
            <person name="Meng A."/>
            <person name="Brown T."/>
            <person name="Cohen L."/>
        </authorList>
    </citation>
    <scope>NUCLEOTIDE SEQUENCE</scope>
    <source>
        <strain evidence="5">NIES-381</strain>
    </source>
</reference>
<gene>
    <name evidence="5" type="ORF">EGYM00392_LOCUS36995</name>
</gene>
<dbReference type="SUPFAM" id="SSF56399">
    <property type="entry name" value="ADP-ribosylation"/>
    <property type="match status" value="1"/>
</dbReference>
<evidence type="ECO:0008006" key="6">
    <source>
        <dbReference type="Google" id="ProtNLM"/>
    </source>
</evidence>
<evidence type="ECO:0000256" key="4">
    <source>
        <dbReference type="SAM" id="MobiDB-lite"/>
    </source>
</evidence>
<protein>
    <recommendedName>
        <fullName evidence="6">PARP</fullName>
    </recommendedName>
</protein>
<dbReference type="PANTHER" id="PTHR24171">
    <property type="entry name" value="ANKYRIN REPEAT DOMAIN-CONTAINING PROTEIN 39-RELATED"/>
    <property type="match status" value="1"/>
</dbReference>
<dbReference type="Gene3D" id="3.90.228.10">
    <property type="match status" value="1"/>
</dbReference>
<dbReference type="SMART" id="SM00248">
    <property type="entry name" value="ANK"/>
    <property type="match status" value="2"/>
</dbReference>
<keyword evidence="1" id="KW-0677">Repeat</keyword>
<dbReference type="SUPFAM" id="SSF48403">
    <property type="entry name" value="Ankyrin repeat"/>
    <property type="match status" value="1"/>
</dbReference>
<dbReference type="PROSITE" id="PS50088">
    <property type="entry name" value="ANK_REPEAT"/>
    <property type="match status" value="1"/>
</dbReference>
<organism evidence="5">
    <name type="scientific">Eutreptiella gymnastica</name>
    <dbReference type="NCBI Taxonomy" id="73025"/>
    <lineage>
        <taxon>Eukaryota</taxon>
        <taxon>Discoba</taxon>
        <taxon>Euglenozoa</taxon>
        <taxon>Euglenida</taxon>
        <taxon>Spirocuta</taxon>
        <taxon>Euglenophyceae</taxon>
        <taxon>Eutreptiales</taxon>
        <taxon>Eutreptiaceae</taxon>
        <taxon>Eutreptiella</taxon>
    </lineage>
</organism>
<dbReference type="EMBL" id="HBGA01099112">
    <property type="protein sequence ID" value="CAD9025866.1"/>
    <property type="molecule type" value="Transcribed_RNA"/>
</dbReference>
<dbReference type="InterPro" id="IPR036770">
    <property type="entry name" value="Ankyrin_rpt-contain_sf"/>
</dbReference>
<evidence type="ECO:0000256" key="3">
    <source>
        <dbReference type="PROSITE-ProRule" id="PRU00023"/>
    </source>
</evidence>
<dbReference type="PROSITE" id="PS50297">
    <property type="entry name" value="ANK_REP_REGION"/>
    <property type="match status" value="1"/>
</dbReference>
<dbReference type="InterPro" id="IPR002110">
    <property type="entry name" value="Ankyrin_rpt"/>
</dbReference>
<evidence type="ECO:0000256" key="1">
    <source>
        <dbReference type="ARBA" id="ARBA00022737"/>
    </source>
</evidence>
<sequence length="511" mass="55826">MPDADTLCNDAFRNDLPKVQKALETNPALKNQLSTTRETSVLYTAARAGHLDLVKYLVQVAGCDIDRANGARSNGSTPLHGAAFGGHCQVIEFLVQHGATLQKNAFGDSALQDLEIADITDGQREACRRALRLLKEPLTPSTTPAALAPGGPDQSPPAPLHSALAEATHPLAQTSPQSQSQSVPTPAKRPDPEVAEDAVPPAPAAVCPIKESHEQDPDVLTAAKDAVNGKRPLEDEDTEAPKAKKAKPKPKPKTKGGAKGQAPAAGGPTQEKMLLNPVSKESIAEMMTAEYTVTEIEKDTEEFWDLEAKLAGCQQAHHEDYCGKRLAEGKKPLIFTLIKYETVTNEVMNRRFERRRAALQKEGKEFGRVRLSFHGTAAEHFPSICKTGLLRFKHPLNPCKEQSDDGYFGSNRKGVYVSRYFEYTLKYANDGEPLDLGQTVKILNFKTLPGRSEHIKKLVGGVAPTHGFHSHSSPNHLEWYLFNEDQLCLEGIMTVKAVVNNRINADDEKVE</sequence>
<feature type="compositionally biased region" description="Low complexity" evidence="4">
    <location>
        <begin position="173"/>
        <end position="186"/>
    </location>
</feature>
<evidence type="ECO:0000313" key="5">
    <source>
        <dbReference type="EMBL" id="CAD9025866.1"/>
    </source>
</evidence>
<feature type="compositionally biased region" description="Low complexity" evidence="4">
    <location>
        <begin position="260"/>
        <end position="270"/>
    </location>
</feature>
<proteinExistence type="predicted"/>
<dbReference type="PANTHER" id="PTHR24171:SF10">
    <property type="entry name" value="ANKYRIN REPEAT DOMAIN-CONTAINING PROTEIN 29-LIKE"/>
    <property type="match status" value="1"/>
</dbReference>
<dbReference type="Pfam" id="PF12796">
    <property type="entry name" value="Ank_2"/>
    <property type="match status" value="1"/>
</dbReference>
<name>A0A7S1IXK1_9EUGL</name>
<feature type="region of interest" description="Disordered" evidence="4">
    <location>
        <begin position="225"/>
        <end position="271"/>
    </location>
</feature>
<feature type="region of interest" description="Disordered" evidence="4">
    <location>
        <begin position="133"/>
        <end position="199"/>
    </location>
</feature>